<dbReference type="EMBL" id="CP011339">
    <property type="protein sequence ID" value="AKV69729.1"/>
    <property type="molecule type" value="Genomic_DNA"/>
</dbReference>
<dbReference type="AlphaFoldDB" id="A0A0K1S6G9"/>
<evidence type="ECO:0000313" key="3">
    <source>
        <dbReference type="Proteomes" id="UP000068167"/>
    </source>
</evidence>
<sequence>MWYIAWYKKQGQQSLKRPTPDDRLLTPTPRKNFFSRP</sequence>
<reference evidence="2 3" key="1">
    <citation type="journal article" date="2016" name="Stand. Genomic Sci.">
        <title>Complete genome sequence and genomic characterization of Microcystis panniformis FACHB 1757 by third-generation sequencing.</title>
        <authorList>
            <person name="Zhang J.Y."/>
            <person name="Guan R."/>
            <person name="Zhang H.J."/>
            <person name="Li H."/>
            <person name="Xiao P."/>
            <person name="Yu G.L."/>
            <person name="Du L."/>
            <person name="Cao D.M."/>
            <person name="Zhu B.C."/>
            <person name="Li R.H."/>
            <person name="Lu Z.H."/>
        </authorList>
    </citation>
    <scope>NUCLEOTIDE SEQUENCE [LARGE SCALE GENOMIC DNA]</scope>
    <source>
        <strain evidence="2 3">FACHB-1757</strain>
    </source>
</reference>
<protein>
    <submittedName>
        <fullName evidence="2">Uncharacterized protein</fullName>
    </submittedName>
</protein>
<accession>A0A0K1S6G9</accession>
<keyword evidence="3" id="KW-1185">Reference proteome</keyword>
<evidence type="ECO:0000256" key="1">
    <source>
        <dbReference type="SAM" id="MobiDB-lite"/>
    </source>
</evidence>
<organism evidence="2 3">
    <name type="scientific">Microcystis panniformis FACHB-1757</name>
    <dbReference type="NCBI Taxonomy" id="1638788"/>
    <lineage>
        <taxon>Bacteria</taxon>
        <taxon>Bacillati</taxon>
        <taxon>Cyanobacteriota</taxon>
        <taxon>Cyanophyceae</taxon>
        <taxon>Oscillatoriophycideae</taxon>
        <taxon>Chroococcales</taxon>
        <taxon>Microcystaceae</taxon>
        <taxon>Microcystis</taxon>
    </lineage>
</organism>
<dbReference type="KEGG" id="mpk:VL20_4844"/>
<gene>
    <name evidence="2" type="ORF">VL20_4844</name>
</gene>
<evidence type="ECO:0000313" key="2">
    <source>
        <dbReference type="EMBL" id="AKV69729.1"/>
    </source>
</evidence>
<proteinExistence type="predicted"/>
<dbReference type="PATRIC" id="fig|1638788.3.peg.4887"/>
<feature type="region of interest" description="Disordered" evidence="1">
    <location>
        <begin position="14"/>
        <end position="37"/>
    </location>
</feature>
<name>A0A0K1S6G9_9CHRO</name>
<dbReference type="Proteomes" id="UP000068167">
    <property type="component" value="Chromosome"/>
</dbReference>